<dbReference type="InterPro" id="IPR019734">
    <property type="entry name" value="TPR_rpt"/>
</dbReference>
<sequence length="235" mass="26178">MTRPRTNNPDWRGDLSHIAMDRTARIVAMVTDRWRWAVGAAVGLLVLSIVIAGYFFWSGRKETESAALLRKAVGQLDVILRSGSDDAKQTEGLRLLHDVVHRYPGTAAAAEATLRLGTYYYTVGKYNEARTAYTTYLEKNPRGLIAFSAGLGVGDTYLAERNNDKAVETYSRLIEQFAQEPLLPEAQLHLARAYRGMGRLKDAGALYEQIVATHPNTGWAQRAQAESYRSGRISR</sequence>
<dbReference type="AlphaFoldDB" id="D5MFA7"/>
<name>D5MFA7_METO1</name>
<organism evidence="3 4">
    <name type="scientific">Methylomirabilis oxygeniifera</name>
    <dbReference type="NCBI Taxonomy" id="671143"/>
    <lineage>
        <taxon>Bacteria</taxon>
        <taxon>Candidatus Methylomirabilota</taxon>
        <taxon>Candidatus Methylomirabilia</taxon>
        <taxon>Candidatus Methylomirabilales</taxon>
        <taxon>Candidatus Methylomirabilaceae</taxon>
        <taxon>Candidatus Methylomirabilis</taxon>
    </lineage>
</organism>
<dbReference type="Gene3D" id="1.25.40.10">
    <property type="entry name" value="Tetratricopeptide repeat domain"/>
    <property type="match status" value="2"/>
</dbReference>
<accession>D5MFA7</accession>
<dbReference type="EMBL" id="FP565575">
    <property type="protein sequence ID" value="CBE68436.1"/>
    <property type="molecule type" value="Genomic_DNA"/>
</dbReference>
<evidence type="ECO:0000256" key="2">
    <source>
        <dbReference type="SAM" id="Phobius"/>
    </source>
</evidence>
<dbReference type="Proteomes" id="UP000006898">
    <property type="component" value="Chromosome"/>
</dbReference>
<protein>
    <submittedName>
        <fullName evidence="3">Uncharacterized protein</fullName>
    </submittedName>
</protein>
<dbReference type="InterPro" id="IPR011990">
    <property type="entry name" value="TPR-like_helical_dom_sf"/>
</dbReference>
<dbReference type="SMART" id="SM00028">
    <property type="entry name" value="TPR"/>
    <property type="match status" value="3"/>
</dbReference>
<evidence type="ECO:0000313" key="3">
    <source>
        <dbReference type="EMBL" id="CBE68436.1"/>
    </source>
</evidence>
<dbReference type="SUPFAM" id="SSF48452">
    <property type="entry name" value="TPR-like"/>
    <property type="match status" value="1"/>
</dbReference>
<feature type="repeat" description="TPR" evidence="1">
    <location>
        <begin position="110"/>
        <end position="143"/>
    </location>
</feature>
<dbReference type="STRING" id="671143.DAMO_1376"/>
<feature type="repeat" description="TPR" evidence="1">
    <location>
        <begin position="184"/>
        <end position="217"/>
    </location>
</feature>
<keyword evidence="2" id="KW-0472">Membrane</keyword>
<keyword evidence="2" id="KW-0812">Transmembrane</keyword>
<keyword evidence="2" id="KW-1133">Transmembrane helix</keyword>
<dbReference type="PATRIC" id="fig|671143.5.peg.1203"/>
<keyword evidence="1" id="KW-0802">TPR repeat</keyword>
<evidence type="ECO:0000313" key="4">
    <source>
        <dbReference type="Proteomes" id="UP000006898"/>
    </source>
</evidence>
<reference evidence="3 4" key="1">
    <citation type="journal article" date="2010" name="Nature">
        <title>Nitrite-driven anaerobic methane oxidation by oxygenic bacteria.</title>
        <authorList>
            <person name="Ettwig K.F."/>
            <person name="Butler M.K."/>
            <person name="Le Paslier D."/>
            <person name="Pelletier E."/>
            <person name="Mangenot S."/>
            <person name="Kuypers M.M.M."/>
            <person name="Schreiber F."/>
            <person name="Dutilh B.E."/>
            <person name="Zedelius J."/>
            <person name="de Beer D."/>
            <person name="Gloerich J."/>
            <person name="Wessels H.J.C.T."/>
            <person name="van Allen T."/>
            <person name="Luesken F."/>
            <person name="Wu M."/>
            <person name="van de Pas-Schoonen K.T."/>
            <person name="Op den Camp H.J.M."/>
            <person name="Janssen-Megens E.M."/>
            <person name="Francoijs K-J."/>
            <person name="Stunnenberg H."/>
            <person name="Weissenbach J."/>
            <person name="Jetten M.S.M."/>
            <person name="Strous M."/>
        </authorList>
    </citation>
    <scope>NUCLEOTIDE SEQUENCE [LARGE SCALE GENOMIC DNA]</scope>
</reference>
<dbReference type="eggNOG" id="COG1729">
    <property type="taxonomic scope" value="Bacteria"/>
</dbReference>
<dbReference type="KEGG" id="mox:DAMO_1376"/>
<feature type="transmembrane region" description="Helical" evidence="2">
    <location>
        <begin position="36"/>
        <end position="57"/>
    </location>
</feature>
<proteinExistence type="predicted"/>
<dbReference type="HOGENOM" id="CLU_1178515_0_0_0"/>
<evidence type="ECO:0000256" key="1">
    <source>
        <dbReference type="PROSITE-ProRule" id="PRU00339"/>
    </source>
</evidence>
<gene>
    <name evidence="3" type="ORF">DAMO_1376</name>
</gene>
<dbReference type="PROSITE" id="PS50005">
    <property type="entry name" value="TPR"/>
    <property type="match status" value="2"/>
</dbReference>
<dbReference type="Pfam" id="PF13432">
    <property type="entry name" value="TPR_16"/>
    <property type="match status" value="2"/>
</dbReference>